<protein>
    <submittedName>
        <fullName evidence="2">Uncharacterized protein</fullName>
    </submittedName>
</protein>
<sequence length="83" mass="9284">MSFNPNQGKRFAAALKESSNNSENISREVPTSEASNYIQREKRRAYTLSLTPSARAKLTEVAKSHGYNSSSSFLNDMLLQDKL</sequence>
<reference evidence="2 3" key="1">
    <citation type="submission" date="2018-12" db="EMBL/GenBank/DDBJ databases">
        <authorList>
            <person name="Meng J."/>
        </authorList>
    </citation>
    <scope>NUCLEOTIDE SEQUENCE [LARGE SCALE GENOMIC DNA]</scope>
    <source>
        <strain evidence="2 3">HT111-2</strain>
    </source>
</reference>
<proteinExistence type="predicted"/>
<evidence type="ECO:0000313" key="2">
    <source>
        <dbReference type="EMBL" id="RVU71241.1"/>
    </source>
</evidence>
<dbReference type="RefSeq" id="WP_103661087.1">
    <property type="nucleotide sequence ID" value="NZ_ML136875.1"/>
</dbReference>
<evidence type="ECO:0000313" key="3">
    <source>
        <dbReference type="Proteomes" id="UP000288291"/>
    </source>
</evidence>
<feature type="compositionally biased region" description="Low complexity" evidence="1">
    <location>
        <begin position="17"/>
        <end position="28"/>
    </location>
</feature>
<keyword evidence="3" id="KW-1185">Reference proteome</keyword>
<organism evidence="2 3">
    <name type="scientific">Lactobacillus xujianguonis</name>
    <dbReference type="NCBI Taxonomy" id="2495899"/>
    <lineage>
        <taxon>Bacteria</taxon>
        <taxon>Bacillati</taxon>
        <taxon>Bacillota</taxon>
        <taxon>Bacilli</taxon>
        <taxon>Lactobacillales</taxon>
        <taxon>Lactobacillaceae</taxon>
        <taxon>Lactobacillus</taxon>
    </lineage>
</organism>
<accession>A0A437SWD5</accession>
<comment type="caution">
    <text evidence="2">The sequence shown here is derived from an EMBL/GenBank/DDBJ whole genome shotgun (WGS) entry which is preliminary data.</text>
</comment>
<dbReference type="Proteomes" id="UP000288291">
    <property type="component" value="Unassembled WGS sequence"/>
</dbReference>
<dbReference type="AlphaFoldDB" id="A0A437SWD5"/>
<feature type="region of interest" description="Disordered" evidence="1">
    <location>
        <begin position="1"/>
        <end position="35"/>
    </location>
</feature>
<evidence type="ECO:0000256" key="1">
    <source>
        <dbReference type="SAM" id="MobiDB-lite"/>
    </source>
</evidence>
<dbReference type="EMBL" id="RXIA01000006">
    <property type="protein sequence ID" value="RVU71241.1"/>
    <property type="molecule type" value="Genomic_DNA"/>
</dbReference>
<name>A0A437SWD5_9LACO</name>
<gene>
    <name evidence="2" type="ORF">EJK17_03340</name>
</gene>